<dbReference type="InterPro" id="IPR041812">
    <property type="entry name" value="UBP5_UBA1"/>
</dbReference>
<dbReference type="GO" id="GO:0006508">
    <property type="term" value="P:proteolysis"/>
    <property type="evidence" value="ECO:0007669"/>
    <property type="project" value="UniProtKB-KW"/>
</dbReference>
<protein>
    <recommendedName>
        <fullName evidence="17">Ubiquitin carboxyl-terminal hydrolase</fullName>
        <ecNumber evidence="17">3.4.19.12</ecNumber>
    </recommendedName>
</protein>
<evidence type="ECO:0000313" key="26">
    <source>
        <dbReference type="Proteomes" id="UP000008227"/>
    </source>
</evidence>
<dbReference type="InterPro" id="IPR038765">
    <property type="entry name" value="Papain-like_cys_pep_sf"/>
</dbReference>
<dbReference type="GO" id="GO:0008270">
    <property type="term" value="F:zinc ion binding"/>
    <property type="evidence" value="ECO:0007669"/>
    <property type="project" value="UniProtKB-UniRule"/>
</dbReference>
<dbReference type="InterPro" id="IPR001394">
    <property type="entry name" value="Peptidase_C19_UCH"/>
</dbReference>
<organism evidence="25 26">
    <name type="scientific">Sus scrofa</name>
    <name type="common">Pig</name>
    <dbReference type="NCBI Taxonomy" id="9823"/>
    <lineage>
        <taxon>Eukaryota</taxon>
        <taxon>Metazoa</taxon>
        <taxon>Chordata</taxon>
        <taxon>Craniata</taxon>
        <taxon>Vertebrata</taxon>
        <taxon>Euteleostomi</taxon>
        <taxon>Mammalia</taxon>
        <taxon>Eutheria</taxon>
        <taxon>Laurasiatheria</taxon>
        <taxon>Artiodactyla</taxon>
        <taxon>Suina</taxon>
        <taxon>Suidae</taxon>
        <taxon>Sus</taxon>
    </lineage>
</organism>
<dbReference type="GO" id="GO:0010494">
    <property type="term" value="C:cytoplasmic stress granule"/>
    <property type="evidence" value="ECO:0007669"/>
    <property type="project" value="UniProtKB-SubCell"/>
</dbReference>
<feature type="binding site" evidence="18">
    <location>
        <position position="264"/>
    </location>
    <ligand>
        <name>substrate</name>
    </ligand>
</feature>
<reference evidence="25" key="4">
    <citation type="submission" date="2025-09" db="UniProtKB">
        <authorList>
            <consortium name="Ensembl"/>
        </authorList>
    </citation>
    <scope>IDENTIFICATION</scope>
</reference>
<evidence type="ECO:0000256" key="3">
    <source>
        <dbReference type="ARBA" id="ARBA00004210"/>
    </source>
</evidence>
<evidence type="ECO:0007829" key="28">
    <source>
        <dbReference type="PeptideAtlas" id="A0A5G2R3H5"/>
    </source>
</evidence>
<reference evidence="25" key="2">
    <citation type="journal article" date="2020" name="Gigascience">
        <title>An improved pig reference genome sequence to enable pig genetics and genomics research.</title>
        <authorList>
            <person name="Warr A."/>
            <person name="Affara N."/>
            <person name="Aken B."/>
            <person name="Beiki H."/>
            <person name="Bickhart D.M."/>
            <person name="Billis K."/>
            <person name="Chow W."/>
            <person name="Eory L."/>
            <person name="Finlayson H.A."/>
            <person name="Flicek P."/>
            <person name="Giron C.G."/>
            <person name="Griffin D.K."/>
            <person name="Hall R."/>
            <person name="Hannum G."/>
            <person name="Hourlier T."/>
            <person name="Howe K."/>
            <person name="Hume D.A."/>
            <person name="Izuogu O."/>
            <person name="Kim K."/>
            <person name="Koren S."/>
            <person name="Liu H."/>
            <person name="Manchanda N."/>
            <person name="Martin F.J."/>
            <person name="Nonneman D.J."/>
            <person name="O'Connor R.E."/>
            <person name="Phillippy A.M."/>
            <person name="Rohrer G.A."/>
            <person name="Rosen B.D."/>
            <person name="Rund L.A."/>
            <person name="Sargent C.A."/>
            <person name="Schook L.B."/>
            <person name="Schroeder S.G."/>
            <person name="Schwartz A.S."/>
            <person name="Skinner B.M."/>
            <person name="Talbot R."/>
            <person name="Tseng E."/>
            <person name="Tuggle C.K."/>
            <person name="Watson M."/>
            <person name="Smith T.P.L."/>
            <person name="Archibald A.L."/>
        </authorList>
    </citation>
    <scope>NUCLEOTIDE SEQUENCE [LARGE SCALE GENOMIC DNA]</scope>
    <source>
        <strain evidence="25">Duroc</strain>
    </source>
</reference>
<evidence type="ECO:0000256" key="20">
    <source>
        <dbReference type="PROSITE-ProRule" id="PRU00502"/>
    </source>
</evidence>
<feature type="binding site" evidence="19">
    <location>
        <position position="219"/>
    </location>
    <ligand>
        <name>Zn(2+)</name>
        <dbReference type="ChEBI" id="CHEBI:29105"/>
    </ligand>
</feature>
<proteinExistence type="evidence at protein level"/>
<accession>A0A5G2R3H5</accession>
<evidence type="ECO:0000256" key="10">
    <source>
        <dbReference type="ARBA" id="ARBA00022801"/>
    </source>
</evidence>
<evidence type="ECO:0000313" key="25">
    <source>
        <dbReference type="Ensembl" id="ENSSSCP00000071636.2"/>
    </source>
</evidence>
<dbReference type="GO" id="GO:0004843">
    <property type="term" value="F:cysteine-type deubiquitinase activity"/>
    <property type="evidence" value="ECO:0007669"/>
    <property type="project" value="UniProtKB-UniRule"/>
</dbReference>
<evidence type="ECO:0000256" key="6">
    <source>
        <dbReference type="ARBA" id="ARBA00022723"/>
    </source>
</evidence>
<keyword evidence="15" id="KW-0539">Nucleus</keyword>
<evidence type="ECO:0000256" key="5">
    <source>
        <dbReference type="ARBA" id="ARBA00022670"/>
    </source>
</evidence>
<feature type="binding site" evidence="18">
    <location>
        <begin position="221"/>
        <end position="224"/>
    </location>
    <ligand>
        <name>substrate</name>
    </ligand>
</feature>
<dbReference type="SUPFAM" id="SSF54001">
    <property type="entry name" value="Cysteine proteinases"/>
    <property type="match status" value="1"/>
</dbReference>
<evidence type="ECO:0000256" key="16">
    <source>
        <dbReference type="ARBA" id="ARBA00093491"/>
    </source>
</evidence>
<keyword evidence="7" id="KW-0677">Repeat</keyword>
<comment type="subcellular location">
    <subcellularLocation>
        <location evidence="3">Cytoplasm</location>
        <location evidence="3">Stress granule</location>
    </subcellularLocation>
    <subcellularLocation>
        <location evidence="2">Nucleus</location>
    </subcellularLocation>
</comment>
<keyword evidence="10 17" id="KW-0378">Hydrolase</keyword>
<evidence type="ECO:0000313" key="27">
    <source>
        <dbReference type="VGNC" id="VGNC:94772"/>
    </source>
</evidence>
<comment type="subunit">
    <text evidence="16">Homodimer. Interacts with TRIML1.</text>
</comment>
<dbReference type="CDD" id="cd14386">
    <property type="entry name" value="UBA2_UBP5"/>
    <property type="match status" value="1"/>
</dbReference>
<reference evidence="25" key="3">
    <citation type="submission" date="2025-08" db="UniProtKB">
        <authorList>
            <consortium name="Ensembl"/>
        </authorList>
    </citation>
    <scope>IDENTIFICATION</scope>
</reference>
<dbReference type="FunFam" id="1.10.8.10:FF:000087">
    <property type="entry name" value="Ubiquitin carboxyl-terminal hydrolase"/>
    <property type="match status" value="1"/>
</dbReference>
<evidence type="ECO:0000256" key="13">
    <source>
        <dbReference type="ARBA" id="ARBA00022990"/>
    </source>
</evidence>
<dbReference type="PROSITE" id="PS50030">
    <property type="entry name" value="UBA"/>
    <property type="match status" value="2"/>
</dbReference>
<dbReference type="Gene3D" id="3.90.70.10">
    <property type="entry name" value="Cysteine proteinases"/>
    <property type="match status" value="1"/>
</dbReference>
<dbReference type="FunFam" id="3.30.40.10:FF:000026">
    <property type="entry name" value="Ubiquitin carboxyl-terminal hydrolase"/>
    <property type="match status" value="1"/>
</dbReference>
<dbReference type="SMART" id="SM00290">
    <property type="entry name" value="ZnF_UBP"/>
    <property type="match status" value="1"/>
</dbReference>
<dbReference type="InterPro" id="IPR018200">
    <property type="entry name" value="USP_CS"/>
</dbReference>
<dbReference type="VGNC" id="VGNC:94772">
    <property type="gene designation" value="USP5"/>
</dbReference>
<dbReference type="Bgee" id="ENSSSCG00000000684">
    <property type="expression patterns" value="Expressed in ovary and 43 other cell types or tissues"/>
</dbReference>
<dbReference type="SUPFAM" id="SSF46934">
    <property type="entry name" value="UBA-like"/>
    <property type="match status" value="1"/>
</dbReference>
<dbReference type="GO" id="GO:0005634">
    <property type="term" value="C:nucleus"/>
    <property type="evidence" value="ECO:0007669"/>
    <property type="project" value="UniProtKB-SubCell"/>
</dbReference>
<keyword evidence="8 20" id="KW-0863">Zinc-finger</keyword>
<dbReference type="Gene3D" id="1.10.8.10">
    <property type="entry name" value="DNA helicase RuvA subunit, C-terminal domain"/>
    <property type="match status" value="2"/>
</dbReference>
<keyword evidence="6 17" id="KW-0479">Metal-binding</keyword>
<dbReference type="Gene3D" id="3.30.40.10">
    <property type="entry name" value="Zinc/RING finger domain, C3HC4 (zinc finger)"/>
    <property type="match status" value="3"/>
</dbReference>
<feature type="domain" description="UBP-type" evidence="24">
    <location>
        <begin position="175"/>
        <end position="283"/>
    </location>
</feature>
<evidence type="ECO:0000256" key="19">
    <source>
        <dbReference type="PIRSR" id="PIRSR016308-3"/>
    </source>
</evidence>
<evidence type="ECO:0000256" key="8">
    <source>
        <dbReference type="ARBA" id="ARBA00022771"/>
    </source>
</evidence>
<feature type="binding site" evidence="18">
    <location>
        <position position="261"/>
    </location>
    <ligand>
        <name>substrate</name>
    </ligand>
</feature>
<dbReference type="PROSITE" id="PS50271">
    <property type="entry name" value="ZF_UBP"/>
    <property type="match status" value="1"/>
</dbReference>
<feature type="binding site" evidence="18">
    <location>
        <position position="259"/>
    </location>
    <ligand>
        <name>substrate</name>
    </ligand>
</feature>
<evidence type="ECO:0000259" key="22">
    <source>
        <dbReference type="PROSITE" id="PS50030"/>
    </source>
</evidence>
<dbReference type="InterPro" id="IPR013083">
    <property type="entry name" value="Znf_RING/FYVE/PHD"/>
</dbReference>
<dbReference type="PROSITE" id="PS00972">
    <property type="entry name" value="USP_1"/>
    <property type="match status" value="1"/>
</dbReference>
<dbReference type="GeneTree" id="ENSGT00940000156036"/>
<feature type="region of interest" description="Disordered" evidence="21">
    <location>
        <begin position="723"/>
        <end position="742"/>
    </location>
</feature>
<sequence>MAELSEEALLSVLPTIRVPKAGDRVHKDECAFSFDTPESEGGLYICMNTFLGFSKQYVERHFNKTGQRVYLHLRRTRRPKEEDTTAGTGDPPRKKPTRLAIGIEGGFDLSEKKFDYDEDVKIVILPDYLEIARDGLGGLPDIVRDRVTSAVEALLSADSASRKQEVQAWDGEVRQVSRHAFNLKQLDNPARIPPCGWKCSKCDMRENLWLNLTDGSILCGRRYFDGSGGNNHAVEHFKETGYPLAVKLGTITPDGADVYSYDEDDMVLDPNLAEHLSHFGIDMLKMQKTDKTMTELEIDMNQRIGEWELIQESGVPLKPLFGPGYTGIRNLGNSCYLNSVVQVLFSIPDFQRKYVDKLEKIFQNAPTDPTQDFSTQVAKLGHGLLSGEYSKPAPESGDGEQVPEQKEVQDGIAPRMFKALISKGHPEFSTNRQQDAQEFFLHLINMVERNCRSSENPNEVFRFLVEEKIKCLATEKVKYTQRVDYIMQLPVPMDAALNKEELLEYEEKKRQAEEEKLPLPELVRAQVPFSSCLEAYGAPEQVDDFWSTALQAKSVAVNSGIRCWALEEKCMQGRGQGVAPGGTPHARASLPTAPMLDESVIIQLVEMGFPMDACRKAVYYTGNSGAEAAMNWVMSHMDDPDFANPLILPGSSGPGSTSAAADPPPEDCVTTIVSMGFSRDQALKALRATNNSLERAVDWIFSHIDDLDAEAAMDISEGRSAADSISESIPVGPKVRDGPGSECPLKPEQAWWDLARWLHQVCFPGVVGGGGQGAEASFHQLDSWRWVPRTRESLWAQCMPPVP</sequence>
<dbReference type="SMART" id="SM00165">
    <property type="entry name" value="UBA"/>
    <property type="match status" value="2"/>
</dbReference>
<dbReference type="FunFam" id="3.30.40.10:FF:000256">
    <property type="entry name" value="Ubiquitin carboxyl-terminal hydrolase"/>
    <property type="match status" value="1"/>
</dbReference>
<dbReference type="InterPro" id="IPR009060">
    <property type="entry name" value="UBA-like_sf"/>
</dbReference>
<dbReference type="Pfam" id="PF02148">
    <property type="entry name" value="zf-UBP"/>
    <property type="match status" value="1"/>
</dbReference>
<evidence type="ECO:0000256" key="14">
    <source>
        <dbReference type="ARBA" id="ARBA00023157"/>
    </source>
</evidence>
<keyword evidence="28" id="KW-1267">Proteomics identification</keyword>
<evidence type="ECO:0000256" key="9">
    <source>
        <dbReference type="ARBA" id="ARBA00022786"/>
    </source>
</evidence>
<keyword evidence="14" id="KW-1015">Disulfide bond</keyword>
<evidence type="ECO:0000256" key="7">
    <source>
        <dbReference type="ARBA" id="ARBA00022737"/>
    </source>
</evidence>
<feature type="binding site" evidence="19">
    <location>
        <position position="199"/>
    </location>
    <ligand>
        <name>Zn(2+)</name>
        <dbReference type="ChEBI" id="CHEBI:29105"/>
    </ligand>
</feature>
<feature type="binding site" evidence="19">
    <location>
        <position position="232"/>
    </location>
    <ligand>
        <name>Zn(2+)</name>
        <dbReference type="ChEBI" id="CHEBI:29105"/>
    </ligand>
</feature>
<evidence type="ECO:0000259" key="23">
    <source>
        <dbReference type="PROSITE" id="PS50235"/>
    </source>
</evidence>
<dbReference type="Pfam" id="PF00443">
    <property type="entry name" value="UCH"/>
    <property type="match status" value="1"/>
</dbReference>
<dbReference type="CDD" id="cd14383">
    <property type="entry name" value="UBA1_UBP5"/>
    <property type="match status" value="1"/>
</dbReference>
<dbReference type="PIRSF" id="PIRSF016308">
    <property type="entry name" value="UBP"/>
    <property type="match status" value="1"/>
</dbReference>
<comment type="catalytic activity">
    <reaction evidence="1 17">
        <text>Thiol-dependent hydrolysis of ester, thioester, amide, peptide and isopeptide bonds formed by the C-terminal Gly of ubiquitin (a 76-residue protein attached to proteins as an intracellular targeting signal).</text>
        <dbReference type="EC" id="3.4.19.12"/>
    </reaction>
</comment>
<comment type="similarity">
    <text evidence="4 17">Belongs to the peptidase C19 family.</text>
</comment>
<keyword evidence="5 17" id="KW-0645">Protease</keyword>
<dbReference type="InterPro" id="IPR050185">
    <property type="entry name" value="Ub_carboxyl-term_hydrolase"/>
</dbReference>
<dbReference type="SUPFAM" id="SSF57850">
    <property type="entry name" value="RING/U-box"/>
    <property type="match status" value="1"/>
</dbReference>
<dbReference type="GO" id="GO:0016579">
    <property type="term" value="P:protein deubiquitination"/>
    <property type="evidence" value="ECO:0007669"/>
    <property type="project" value="InterPro"/>
</dbReference>
<evidence type="ECO:0000256" key="18">
    <source>
        <dbReference type="PIRSR" id="PIRSR016308-2"/>
    </source>
</evidence>
<evidence type="ECO:0000259" key="24">
    <source>
        <dbReference type="PROSITE" id="PS50271"/>
    </source>
</evidence>
<reference evidence="26" key="1">
    <citation type="submission" date="2009-11" db="EMBL/GenBank/DDBJ databases">
        <authorList>
            <consortium name="Porcine genome sequencing project"/>
        </authorList>
    </citation>
    <scope>NUCLEOTIDE SEQUENCE [LARGE SCALE GENOMIC DNA]</scope>
    <source>
        <strain evidence="26">Duroc</strain>
    </source>
</reference>
<dbReference type="InterPro" id="IPR041432">
    <property type="entry name" value="UBP13_Znf-UBP_var"/>
</dbReference>
<feature type="binding site" evidence="19">
    <location>
        <position position="202"/>
    </location>
    <ligand>
        <name>Zn(2+)</name>
        <dbReference type="ChEBI" id="CHEBI:29105"/>
    </ligand>
</feature>
<dbReference type="EC" id="3.4.19.12" evidence="17"/>
<keyword evidence="9 17" id="KW-0833">Ubl conjugation pathway</keyword>
<dbReference type="InterPro" id="IPR028889">
    <property type="entry name" value="USP"/>
</dbReference>
<dbReference type="PANTHER" id="PTHR21646:SF103">
    <property type="entry name" value="UBIQUITIN CARBOXYL-TERMINAL HYDROLASE"/>
    <property type="match status" value="1"/>
</dbReference>
<feature type="domain" description="USP" evidence="23">
    <location>
        <begin position="326"/>
        <end position="544"/>
    </location>
</feature>
<evidence type="ECO:0000256" key="12">
    <source>
        <dbReference type="ARBA" id="ARBA00022833"/>
    </source>
</evidence>
<evidence type="ECO:0000256" key="2">
    <source>
        <dbReference type="ARBA" id="ARBA00004123"/>
    </source>
</evidence>
<evidence type="ECO:0000256" key="11">
    <source>
        <dbReference type="ARBA" id="ARBA00022807"/>
    </source>
</evidence>
<dbReference type="Pfam" id="PF17807">
    <property type="entry name" value="zf-UBP_var"/>
    <property type="match status" value="1"/>
</dbReference>
<dbReference type="InterPro" id="IPR015940">
    <property type="entry name" value="UBA"/>
</dbReference>
<dbReference type="Ensembl" id="ENSSSCT00000068381.2">
    <property type="protein sequence ID" value="ENSSSCP00000071636.2"/>
    <property type="gene ID" value="ENSSSCG00000000684.5"/>
</dbReference>
<dbReference type="Pfam" id="PF22562">
    <property type="entry name" value="UBA_7"/>
    <property type="match status" value="2"/>
</dbReference>
<evidence type="ECO:0000256" key="17">
    <source>
        <dbReference type="PIRNR" id="PIRNR016308"/>
    </source>
</evidence>
<dbReference type="ExpressionAtlas" id="A0A5G2R3H5">
    <property type="expression patterns" value="baseline and differential"/>
</dbReference>
<dbReference type="PANTHER" id="PTHR21646">
    <property type="entry name" value="UBIQUITIN CARBOXYL-TERMINAL HYDROLASE"/>
    <property type="match status" value="1"/>
</dbReference>
<feature type="domain" description="UBA" evidence="22">
    <location>
        <begin position="595"/>
        <end position="636"/>
    </location>
</feature>
<feature type="region of interest" description="Disordered" evidence="21">
    <location>
        <begin position="74"/>
        <end position="97"/>
    </location>
</feature>
<dbReference type="PROSITE" id="PS50235">
    <property type="entry name" value="USP_3"/>
    <property type="match status" value="1"/>
</dbReference>
<keyword evidence="13" id="KW-0007">Acetylation</keyword>
<dbReference type="AlphaFoldDB" id="A0A5G2R3H5"/>
<gene>
    <name evidence="25 27" type="primary">USP5</name>
</gene>
<keyword evidence="12 17" id="KW-0862">Zinc</keyword>
<evidence type="ECO:0000256" key="4">
    <source>
        <dbReference type="ARBA" id="ARBA00009085"/>
    </source>
</evidence>
<feature type="binding site" evidence="18">
    <location>
        <position position="209"/>
    </location>
    <ligand>
        <name>substrate</name>
    </ligand>
</feature>
<dbReference type="CDD" id="cd02658">
    <property type="entry name" value="Peptidase_C19B"/>
    <property type="match status" value="1"/>
</dbReference>
<dbReference type="InterPro" id="IPR001607">
    <property type="entry name" value="Znf_UBP"/>
</dbReference>
<evidence type="ECO:0000256" key="15">
    <source>
        <dbReference type="ARBA" id="ARBA00023242"/>
    </source>
</evidence>
<dbReference type="InterPro" id="IPR016652">
    <property type="entry name" value="Ubiquitinyl_hydrolase"/>
</dbReference>
<dbReference type="Proteomes" id="UP000008227">
    <property type="component" value="Chromosome 5"/>
</dbReference>
<dbReference type="FunFam" id="1.10.8.10:FF:000016">
    <property type="entry name" value="Ubiquitin carboxyl-terminal hydrolase"/>
    <property type="match status" value="1"/>
</dbReference>
<evidence type="ECO:0000256" key="21">
    <source>
        <dbReference type="SAM" id="MobiDB-lite"/>
    </source>
</evidence>
<name>A0A5G2R3H5_PIG</name>
<evidence type="ECO:0000256" key="1">
    <source>
        <dbReference type="ARBA" id="ARBA00000707"/>
    </source>
</evidence>
<keyword evidence="26" id="KW-1185">Reference proteome</keyword>
<feature type="domain" description="UBA" evidence="22">
    <location>
        <begin position="663"/>
        <end position="703"/>
    </location>
</feature>
<keyword evidence="11 17" id="KW-0788">Thiol protease</keyword>